<proteinExistence type="predicted"/>
<dbReference type="PANTHER" id="PTHR30204">
    <property type="entry name" value="REDOX-CYCLING DRUG-SENSING TRANSCRIPTIONAL ACTIVATOR SOXR"/>
    <property type="match status" value="1"/>
</dbReference>
<dbReference type="CDD" id="cd00592">
    <property type="entry name" value="HTH_MerR-like"/>
    <property type="match status" value="1"/>
</dbReference>
<evidence type="ECO:0000256" key="1">
    <source>
        <dbReference type="ARBA" id="ARBA00023125"/>
    </source>
</evidence>
<accession>A0ABP9J0N6</accession>
<dbReference type="PANTHER" id="PTHR30204:SF97">
    <property type="entry name" value="MERR FAMILY REGULATORY PROTEIN"/>
    <property type="match status" value="1"/>
</dbReference>
<dbReference type="Proteomes" id="UP001500427">
    <property type="component" value="Unassembled WGS sequence"/>
</dbReference>
<dbReference type="Pfam" id="PF13411">
    <property type="entry name" value="MerR_1"/>
    <property type="match status" value="1"/>
</dbReference>
<feature type="domain" description="HTH merR-type" evidence="2">
    <location>
        <begin position="62"/>
        <end position="130"/>
    </location>
</feature>
<dbReference type="SUPFAM" id="SSF46955">
    <property type="entry name" value="Putative DNA-binding domain"/>
    <property type="match status" value="1"/>
</dbReference>
<gene>
    <name evidence="3" type="ORF">GCM10023258_02720</name>
</gene>
<evidence type="ECO:0000259" key="2">
    <source>
        <dbReference type="PROSITE" id="PS50937"/>
    </source>
</evidence>
<evidence type="ECO:0000313" key="3">
    <source>
        <dbReference type="EMBL" id="GAA5016831.1"/>
    </source>
</evidence>
<comment type="caution">
    <text evidence="3">The sequence shown here is derived from an EMBL/GenBank/DDBJ whole genome shotgun (WGS) entry which is preliminary data.</text>
</comment>
<dbReference type="InterPro" id="IPR009061">
    <property type="entry name" value="DNA-bd_dom_put_sf"/>
</dbReference>
<evidence type="ECO:0000313" key="4">
    <source>
        <dbReference type="Proteomes" id="UP001500427"/>
    </source>
</evidence>
<dbReference type="InterPro" id="IPR000551">
    <property type="entry name" value="MerR-type_HTH_dom"/>
</dbReference>
<protein>
    <recommendedName>
        <fullName evidence="2">HTH merR-type domain-containing protein</fullName>
    </recommendedName>
</protein>
<dbReference type="PROSITE" id="PS50937">
    <property type="entry name" value="HTH_MERR_2"/>
    <property type="match status" value="1"/>
</dbReference>
<keyword evidence="4" id="KW-1185">Reference proteome</keyword>
<reference evidence="4" key="1">
    <citation type="journal article" date="2019" name="Int. J. Syst. Evol. Microbiol.">
        <title>The Global Catalogue of Microorganisms (GCM) 10K type strain sequencing project: providing services to taxonomists for standard genome sequencing and annotation.</title>
        <authorList>
            <consortium name="The Broad Institute Genomics Platform"/>
            <consortium name="The Broad Institute Genome Sequencing Center for Infectious Disease"/>
            <person name="Wu L."/>
            <person name="Ma J."/>
        </authorList>
    </citation>
    <scope>NUCLEOTIDE SEQUENCE [LARGE SCALE GENOMIC DNA]</scope>
    <source>
        <strain evidence="4">JCM 17687</strain>
    </source>
</reference>
<organism evidence="3 4">
    <name type="scientific">Terrabacter aeriphilus</name>
    <dbReference type="NCBI Taxonomy" id="515662"/>
    <lineage>
        <taxon>Bacteria</taxon>
        <taxon>Bacillati</taxon>
        <taxon>Actinomycetota</taxon>
        <taxon>Actinomycetes</taxon>
        <taxon>Micrococcales</taxon>
        <taxon>Intrasporangiaceae</taxon>
        <taxon>Terrabacter</taxon>
    </lineage>
</organism>
<dbReference type="EMBL" id="BAABIW010000002">
    <property type="protein sequence ID" value="GAA5016831.1"/>
    <property type="molecule type" value="Genomic_DNA"/>
</dbReference>
<name>A0ABP9J0N6_9MICO</name>
<keyword evidence="1" id="KW-0238">DNA-binding</keyword>
<dbReference type="InterPro" id="IPR047057">
    <property type="entry name" value="MerR_fam"/>
</dbReference>
<dbReference type="SMART" id="SM00422">
    <property type="entry name" value="HTH_MERR"/>
    <property type="match status" value="1"/>
</dbReference>
<sequence length="201" mass="22044">MDASERQGGLQSGRAAPDDDDLGGALLLLRLRVHDSLLLALGGLGTSVYLQVDMKASDRSRQWTVGQLAARFDLPTHVLRHWEDLGLLAPERDASGYRRYGQGDLVRVAVILRNKAAGMTLEQIGVLLDGEAAGRHEVLEAHLRDLAERARSIERSREMTEHALRCRAHDIVACPRFAQHVDDLVDGRATGGVAEWDGVRA</sequence>
<dbReference type="Gene3D" id="1.10.1660.10">
    <property type="match status" value="1"/>
</dbReference>